<dbReference type="Proteomes" id="UP000183002">
    <property type="component" value="Unassembled WGS sequence"/>
</dbReference>
<evidence type="ECO:0000313" key="1">
    <source>
        <dbReference type="EMBL" id="SEN29498.1"/>
    </source>
</evidence>
<reference evidence="1 2" key="1">
    <citation type="submission" date="2016-10" db="EMBL/GenBank/DDBJ databases">
        <authorList>
            <person name="de Groot N.N."/>
        </authorList>
    </citation>
    <scope>NUCLEOTIDE SEQUENCE [LARGE SCALE GENOMIC DNA]</scope>
    <source>
        <strain evidence="1 2">CGMCC 1.10836</strain>
    </source>
</reference>
<accession>A0A1H8FEM1</accession>
<evidence type="ECO:0008006" key="3">
    <source>
        <dbReference type="Google" id="ProtNLM"/>
    </source>
</evidence>
<protein>
    <recommendedName>
        <fullName evidence="3">SnoaL-like domain-containing protein</fullName>
    </recommendedName>
</protein>
<gene>
    <name evidence="1" type="ORF">SAMN05216227_1010110</name>
</gene>
<name>A0A1H8FEM1_9RHOB</name>
<sequence>MQAAEAILQAYLDKVADAVMHDDWPRYLAAMTLPFHLVTHNGNIALTTEADLRATYDGFRQTLQVQRVTDYIRLVQTAKQIDDDLITGSYITHLLSGGQRLLDPFTSQITLRRSESVWCAVSITNALVSSRWPLLLHPSPSQIKGPDQ</sequence>
<dbReference type="RefSeq" id="WP_050520530.1">
    <property type="nucleotide sequence ID" value="NZ_FOCO01000010.1"/>
</dbReference>
<keyword evidence="2" id="KW-1185">Reference proteome</keyword>
<dbReference type="STRING" id="1077947.SAMN05216227_1010110"/>
<organism evidence="1 2">
    <name type="scientific">Pseudorhodobacter antarcticus</name>
    <dbReference type="NCBI Taxonomy" id="1077947"/>
    <lineage>
        <taxon>Bacteria</taxon>
        <taxon>Pseudomonadati</taxon>
        <taxon>Pseudomonadota</taxon>
        <taxon>Alphaproteobacteria</taxon>
        <taxon>Rhodobacterales</taxon>
        <taxon>Paracoccaceae</taxon>
        <taxon>Pseudorhodobacter</taxon>
    </lineage>
</organism>
<dbReference type="EMBL" id="FOCO01000010">
    <property type="protein sequence ID" value="SEN29498.1"/>
    <property type="molecule type" value="Genomic_DNA"/>
</dbReference>
<dbReference type="AlphaFoldDB" id="A0A1H8FEM1"/>
<dbReference type="OrthoDB" id="7863036at2"/>
<evidence type="ECO:0000313" key="2">
    <source>
        <dbReference type="Proteomes" id="UP000183002"/>
    </source>
</evidence>
<proteinExistence type="predicted"/>